<dbReference type="EMBL" id="UOEI01000574">
    <property type="protein sequence ID" value="VAW08109.1"/>
    <property type="molecule type" value="Genomic_DNA"/>
</dbReference>
<dbReference type="Pfam" id="PF22421">
    <property type="entry name" value="SYY_C-terminal"/>
    <property type="match status" value="1"/>
</dbReference>
<keyword evidence="3" id="KW-0067">ATP-binding</keyword>
<evidence type="ECO:0000256" key="1">
    <source>
        <dbReference type="ARBA" id="ARBA00022598"/>
    </source>
</evidence>
<dbReference type="GO" id="GO:0003723">
    <property type="term" value="F:RNA binding"/>
    <property type="evidence" value="ECO:0007669"/>
    <property type="project" value="UniProtKB-KW"/>
</dbReference>
<dbReference type="InterPro" id="IPR054608">
    <property type="entry name" value="SYY-like_C"/>
</dbReference>
<organism evidence="8">
    <name type="scientific">hydrothermal vent metagenome</name>
    <dbReference type="NCBI Taxonomy" id="652676"/>
    <lineage>
        <taxon>unclassified sequences</taxon>
        <taxon>metagenomes</taxon>
        <taxon>ecological metagenomes</taxon>
    </lineage>
</organism>
<sequence>GGNDQLLNLLMGRDLQERAGQRPQSVATVPLLVGTDGTHKMSQSLGNYISVRDDANEMFGKTMSIPDELMPQWFRLAAAAIPEEVAAITDGLADGSLHPGETKRRLARSVVTRFHDASAAEAAESTFDALFKTKSVPDDVPTSTLTDEDPVWLPRALHDAGLVASNSEARRLISQGAVKIDGERIADEEIARDTLAGHVVQIGKRRFVRFV</sequence>
<dbReference type="SUPFAM" id="SSF55174">
    <property type="entry name" value="Alpha-L RNA-binding motif"/>
    <property type="match status" value="1"/>
</dbReference>
<name>A0A3B0T702_9ZZZZ</name>
<dbReference type="CDD" id="cd00165">
    <property type="entry name" value="S4"/>
    <property type="match status" value="1"/>
</dbReference>
<keyword evidence="5" id="KW-0648">Protein biosynthesis</keyword>
<evidence type="ECO:0000256" key="5">
    <source>
        <dbReference type="ARBA" id="ARBA00022917"/>
    </source>
</evidence>
<dbReference type="GO" id="GO:0005829">
    <property type="term" value="C:cytosol"/>
    <property type="evidence" value="ECO:0007669"/>
    <property type="project" value="TreeGrafter"/>
</dbReference>
<keyword evidence="4" id="KW-0694">RNA-binding</keyword>
<dbReference type="InterPro" id="IPR002307">
    <property type="entry name" value="Tyr-tRNA-ligase"/>
</dbReference>
<dbReference type="Pfam" id="PF00579">
    <property type="entry name" value="tRNA-synt_1b"/>
    <property type="match status" value="1"/>
</dbReference>
<dbReference type="GO" id="GO:0004831">
    <property type="term" value="F:tyrosine-tRNA ligase activity"/>
    <property type="evidence" value="ECO:0007669"/>
    <property type="project" value="UniProtKB-EC"/>
</dbReference>
<keyword evidence="6 8" id="KW-0030">Aminoacyl-tRNA synthetase</keyword>
<reference evidence="8" key="1">
    <citation type="submission" date="2018-06" db="EMBL/GenBank/DDBJ databases">
        <authorList>
            <person name="Zhirakovskaya E."/>
        </authorList>
    </citation>
    <scope>NUCLEOTIDE SEQUENCE</scope>
</reference>
<dbReference type="PANTHER" id="PTHR11766">
    <property type="entry name" value="TYROSYL-TRNA SYNTHETASE"/>
    <property type="match status" value="1"/>
</dbReference>
<dbReference type="GO" id="GO:0005524">
    <property type="term" value="F:ATP binding"/>
    <property type="evidence" value="ECO:0007669"/>
    <property type="project" value="UniProtKB-KW"/>
</dbReference>
<evidence type="ECO:0000256" key="2">
    <source>
        <dbReference type="ARBA" id="ARBA00022741"/>
    </source>
</evidence>
<keyword evidence="2" id="KW-0547">Nucleotide-binding</keyword>
<dbReference type="AlphaFoldDB" id="A0A3B0T702"/>
<dbReference type="InterPro" id="IPR036986">
    <property type="entry name" value="S4_RNA-bd_sf"/>
</dbReference>
<evidence type="ECO:0000259" key="7">
    <source>
        <dbReference type="SMART" id="SM00363"/>
    </source>
</evidence>
<dbReference type="Gene3D" id="3.10.290.10">
    <property type="entry name" value="RNA-binding S4 domain"/>
    <property type="match status" value="1"/>
</dbReference>
<dbReference type="NCBIfam" id="TIGR00234">
    <property type="entry name" value="tyrS"/>
    <property type="match status" value="1"/>
</dbReference>
<dbReference type="InterPro" id="IPR024088">
    <property type="entry name" value="Tyr-tRNA-ligase_bac-type"/>
</dbReference>
<gene>
    <name evidence="8" type="ORF">MNBD_ACTINO01-1232</name>
</gene>
<dbReference type="SUPFAM" id="SSF52374">
    <property type="entry name" value="Nucleotidylyl transferase"/>
    <property type="match status" value="1"/>
</dbReference>
<dbReference type="InterPro" id="IPR002942">
    <property type="entry name" value="S4_RNA-bd"/>
</dbReference>
<proteinExistence type="predicted"/>
<accession>A0A3B0T702</accession>
<dbReference type="PROSITE" id="PS50889">
    <property type="entry name" value="S4"/>
    <property type="match status" value="1"/>
</dbReference>
<dbReference type="EC" id="6.1.1.1" evidence="8"/>
<dbReference type="GO" id="GO:0006437">
    <property type="term" value="P:tyrosyl-tRNA aminoacylation"/>
    <property type="evidence" value="ECO:0007669"/>
    <property type="project" value="InterPro"/>
</dbReference>
<evidence type="ECO:0000256" key="4">
    <source>
        <dbReference type="ARBA" id="ARBA00022884"/>
    </source>
</evidence>
<dbReference type="PANTHER" id="PTHR11766:SF1">
    <property type="entry name" value="TYROSINE--TRNA LIGASE"/>
    <property type="match status" value="1"/>
</dbReference>
<evidence type="ECO:0000256" key="6">
    <source>
        <dbReference type="ARBA" id="ARBA00023146"/>
    </source>
</evidence>
<evidence type="ECO:0000256" key="3">
    <source>
        <dbReference type="ARBA" id="ARBA00022840"/>
    </source>
</evidence>
<feature type="non-terminal residue" evidence="8">
    <location>
        <position position="1"/>
    </location>
</feature>
<feature type="domain" description="RNA-binding S4" evidence="7">
    <location>
        <begin position="151"/>
        <end position="209"/>
    </location>
</feature>
<evidence type="ECO:0000313" key="8">
    <source>
        <dbReference type="EMBL" id="VAW08109.1"/>
    </source>
</evidence>
<dbReference type="SMART" id="SM00363">
    <property type="entry name" value="S4"/>
    <property type="match status" value="1"/>
</dbReference>
<keyword evidence="1 8" id="KW-0436">Ligase</keyword>
<protein>
    <submittedName>
        <fullName evidence="8">Tyrosyl-tRNA synthetase</fullName>
        <ecNumber evidence="8">6.1.1.1</ecNumber>
    </submittedName>
</protein>
<dbReference type="Gene3D" id="1.10.240.10">
    <property type="entry name" value="Tyrosyl-Transfer RNA Synthetase"/>
    <property type="match status" value="1"/>
</dbReference>
<dbReference type="InterPro" id="IPR002305">
    <property type="entry name" value="aa-tRNA-synth_Ic"/>
</dbReference>